<dbReference type="PANTHER" id="PTHR22966:SF54">
    <property type="entry name" value="CYSTEINE DIOXYGENASE"/>
    <property type="match status" value="1"/>
</dbReference>
<dbReference type="EMBL" id="CM007902">
    <property type="protein sequence ID" value="OTG01153.1"/>
    <property type="molecule type" value="Genomic_DNA"/>
</dbReference>
<dbReference type="GO" id="GO:0017172">
    <property type="term" value="F:cysteine dioxygenase activity"/>
    <property type="evidence" value="ECO:0007669"/>
    <property type="project" value="UniProtKB-EC"/>
</dbReference>
<evidence type="ECO:0000256" key="3">
    <source>
        <dbReference type="ARBA" id="ARBA00013133"/>
    </source>
</evidence>
<protein>
    <recommendedName>
        <fullName evidence="3">cysteine dioxygenase</fullName>
        <ecNumber evidence="3">1.13.11.20</ecNumber>
    </recommendedName>
</protein>
<dbReference type="AlphaFoldDB" id="A0A251SRI5"/>
<feature type="compositionally biased region" description="Polar residues" evidence="8">
    <location>
        <begin position="1"/>
        <end position="13"/>
    </location>
</feature>
<feature type="region of interest" description="Disordered" evidence="8">
    <location>
        <begin position="1"/>
        <end position="28"/>
    </location>
</feature>
<evidence type="ECO:0000256" key="6">
    <source>
        <dbReference type="ARBA" id="ARBA00023004"/>
    </source>
</evidence>
<dbReference type="GO" id="GO:0046872">
    <property type="term" value="F:metal ion binding"/>
    <property type="evidence" value="ECO:0007669"/>
    <property type="project" value="UniProtKB-KW"/>
</dbReference>
<evidence type="ECO:0000256" key="8">
    <source>
        <dbReference type="SAM" id="MobiDB-lite"/>
    </source>
</evidence>
<comment type="cofactor">
    <cofactor evidence="1">
        <name>Fe(2+)</name>
        <dbReference type="ChEBI" id="CHEBI:29033"/>
    </cofactor>
</comment>
<gene>
    <name evidence="10" type="ORF">HannXRQ_Chr13g0398961</name>
    <name evidence="9" type="ORF">HanXRQr2_Chr13g0583431</name>
</gene>
<evidence type="ECO:0000313" key="9">
    <source>
        <dbReference type="EMBL" id="KAF5772971.1"/>
    </source>
</evidence>
<evidence type="ECO:0000313" key="10">
    <source>
        <dbReference type="EMBL" id="OTG01153.1"/>
    </source>
</evidence>
<dbReference type="EC" id="1.13.11.20" evidence="3"/>
<keyword evidence="11" id="KW-1185">Reference proteome</keyword>
<dbReference type="Gramene" id="mRNA:HanXRQr2_Chr13g0583431">
    <property type="protein sequence ID" value="mRNA:HanXRQr2_Chr13g0583431"/>
    <property type="gene ID" value="HanXRQr2_Chr13g0583431"/>
</dbReference>
<dbReference type="STRING" id="4232.A0A251SRI5"/>
<dbReference type="CDD" id="cd20289">
    <property type="entry name" value="cupin_ADO"/>
    <property type="match status" value="1"/>
</dbReference>
<keyword evidence="6" id="KW-0408">Iron</keyword>
<evidence type="ECO:0000313" key="11">
    <source>
        <dbReference type="Proteomes" id="UP000215914"/>
    </source>
</evidence>
<dbReference type="Gene3D" id="2.60.120.10">
    <property type="entry name" value="Jelly Rolls"/>
    <property type="match status" value="1"/>
</dbReference>
<name>A0A251SRI5_HELAN</name>
<dbReference type="Proteomes" id="UP000215914">
    <property type="component" value="Chromosome 13"/>
</dbReference>
<keyword evidence="5 9" id="KW-0560">Oxidoreductase</keyword>
<dbReference type="InterPro" id="IPR012864">
    <property type="entry name" value="PCO/ADO"/>
</dbReference>
<dbReference type="GO" id="GO:0070483">
    <property type="term" value="P:detection of hypoxia"/>
    <property type="evidence" value="ECO:0007669"/>
    <property type="project" value="UniProtKB-ARBA"/>
</dbReference>
<dbReference type="InParanoid" id="A0A251SRI5"/>
<comment type="similarity">
    <text evidence="2">Belongs to the cysteine dioxygenase family.</text>
</comment>
<keyword evidence="4" id="KW-0479">Metal-binding</keyword>
<dbReference type="OrthoDB" id="271433at2759"/>
<dbReference type="InterPro" id="IPR014710">
    <property type="entry name" value="RmlC-like_jellyroll"/>
</dbReference>
<dbReference type="SUPFAM" id="SSF51182">
    <property type="entry name" value="RmlC-like cupins"/>
    <property type="match status" value="1"/>
</dbReference>
<comment type="catalytic activity">
    <reaction evidence="7">
        <text>L-cysteine + O2 = 3-sulfino-L-alanine + H(+)</text>
        <dbReference type="Rhea" id="RHEA:20441"/>
        <dbReference type="ChEBI" id="CHEBI:15378"/>
        <dbReference type="ChEBI" id="CHEBI:15379"/>
        <dbReference type="ChEBI" id="CHEBI:35235"/>
        <dbReference type="ChEBI" id="CHEBI:61085"/>
        <dbReference type="EC" id="1.13.11.20"/>
    </reaction>
    <physiologicalReaction direction="left-to-right" evidence="7">
        <dbReference type="Rhea" id="RHEA:20442"/>
    </physiologicalReaction>
</comment>
<reference evidence="9 11" key="1">
    <citation type="journal article" date="2017" name="Nature">
        <title>The sunflower genome provides insights into oil metabolism, flowering and Asterid evolution.</title>
        <authorList>
            <person name="Badouin H."/>
            <person name="Gouzy J."/>
            <person name="Grassa C.J."/>
            <person name="Murat F."/>
            <person name="Staton S.E."/>
            <person name="Cottret L."/>
            <person name="Lelandais-Briere C."/>
            <person name="Owens G.L."/>
            <person name="Carrere S."/>
            <person name="Mayjonade B."/>
            <person name="Legrand L."/>
            <person name="Gill N."/>
            <person name="Kane N.C."/>
            <person name="Bowers J.E."/>
            <person name="Hubner S."/>
            <person name="Bellec A."/>
            <person name="Berard A."/>
            <person name="Berges H."/>
            <person name="Blanchet N."/>
            <person name="Boniface M.C."/>
            <person name="Brunel D."/>
            <person name="Catrice O."/>
            <person name="Chaidir N."/>
            <person name="Claudel C."/>
            <person name="Donnadieu C."/>
            <person name="Faraut T."/>
            <person name="Fievet G."/>
            <person name="Helmstetter N."/>
            <person name="King M."/>
            <person name="Knapp S.J."/>
            <person name="Lai Z."/>
            <person name="Le Paslier M.C."/>
            <person name="Lippi Y."/>
            <person name="Lorenzon L."/>
            <person name="Mandel J.R."/>
            <person name="Marage G."/>
            <person name="Marchand G."/>
            <person name="Marquand E."/>
            <person name="Bret-Mestries E."/>
            <person name="Morien E."/>
            <person name="Nambeesan S."/>
            <person name="Nguyen T."/>
            <person name="Pegot-Espagnet P."/>
            <person name="Pouilly N."/>
            <person name="Raftis F."/>
            <person name="Sallet E."/>
            <person name="Schiex T."/>
            <person name="Thomas J."/>
            <person name="Vandecasteele C."/>
            <person name="Vares D."/>
            <person name="Vear F."/>
            <person name="Vautrin S."/>
            <person name="Crespi M."/>
            <person name="Mangin B."/>
            <person name="Burke J.M."/>
            <person name="Salse J."/>
            <person name="Munos S."/>
            <person name="Vincourt P."/>
            <person name="Rieseberg L.H."/>
            <person name="Langlade N.B."/>
        </authorList>
    </citation>
    <scope>NUCLEOTIDE SEQUENCE [LARGE SCALE GENOMIC DNA]</scope>
    <source>
        <strain evidence="11">cv. SF193</strain>
        <tissue evidence="9">Leaves</tissue>
    </source>
</reference>
<dbReference type="PANTHER" id="PTHR22966">
    <property type="entry name" value="2-AMINOETHANETHIOL DIOXYGENASE"/>
    <property type="match status" value="1"/>
</dbReference>
<evidence type="ECO:0000256" key="7">
    <source>
        <dbReference type="ARBA" id="ARBA00024284"/>
    </source>
</evidence>
<dbReference type="InterPro" id="IPR011051">
    <property type="entry name" value="RmlC_Cupin_sf"/>
</dbReference>
<accession>A0A251SRI5</accession>
<reference evidence="10" key="2">
    <citation type="submission" date="2017-02" db="EMBL/GenBank/DDBJ databases">
        <title>Sunflower complete genome.</title>
        <authorList>
            <person name="Langlade N."/>
            <person name="Munos S."/>
        </authorList>
    </citation>
    <scope>NUCLEOTIDE SEQUENCE [LARGE SCALE GENOMIC DNA]</scope>
    <source>
        <tissue evidence="10">Leaves</tissue>
    </source>
</reference>
<evidence type="ECO:0000256" key="2">
    <source>
        <dbReference type="ARBA" id="ARBA00006622"/>
    </source>
</evidence>
<dbReference type="OMA" id="QDSHMER"/>
<sequence length="288" mass="32453">MTTETKPSDQNPRVNAKVDGVSRRTKRKRRCRETNMTMVRSPPVMFPTLVRSPPVMFPLQRLYLSCLEVFKGVGTVPSPAGDLMLRGILDGLMPEDIGLSRNLRFLDHDNTVFYTMICQCENFLLYALLLPENAVIPLHDHPEMTVFSKLLVGKVHIKSYDLVNPDVIDNPPPSSQLKLACLKEDGIFTAPCKTSVLYPTSGGNIHAFTAITPCAILDVVGPPFSKEDGRDCTYYRDVSHAIPPNENMLKKEEEGKGYRWLEEIEIPLESLKMDRMEYLGPEIIEVSQ</sequence>
<keyword evidence="10" id="KW-0223">Dioxygenase</keyword>
<dbReference type="EMBL" id="MNCJ02000328">
    <property type="protein sequence ID" value="KAF5772971.1"/>
    <property type="molecule type" value="Genomic_DNA"/>
</dbReference>
<evidence type="ECO:0000256" key="1">
    <source>
        <dbReference type="ARBA" id="ARBA00001954"/>
    </source>
</evidence>
<reference evidence="9" key="3">
    <citation type="submission" date="2020-06" db="EMBL/GenBank/DDBJ databases">
        <title>Helianthus annuus Genome sequencing and assembly Release 2.</title>
        <authorList>
            <person name="Gouzy J."/>
            <person name="Langlade N."/>
            <person name="Munos S."/>
        </authorList>
    </citation>
    <scope>NUCLEOTIDE SEQUENCE</scope>
    <source>
        <tissue evidence="9">Leaves</tissue>
    </source>
</reference>
<evidence type="ECO:0000256" key="5">
    <source>
        <dbReference type="ARBA" id="ARBA00023002"/>
    </source>
</evidence>
<organism evidence="10 11">
    <name type="scientific">Helianthus annuus</name>
    <name type="common">Common sunflower</name>
    <dbReference type="NCBI Taxonomy" id="4232"/>
    <lineage>
        <taxon>Eukaryota</taxon>
        <taxon>Viridiplantae</taxon>
        <taxon>Streptophyta</taxon>
        <taxon>Embryophyta</taxon>
        <taxon>Tracheophyta</taxon>
        <taxon>Spermatophyta</taxon>
        <taxon>Magnoliopsida</taxon>
        <taxon>eudicotyledons</taxon>
        <taxon>Gunneridae</taxon>
        <taxon>Pentapetalae</taxon>
        <taxon>asterids</taxon>
        <taxon>campanulids</taxon>
        <taxon>Asterales</taxon>
        <taxon>Asteraceae</taxon>
        <taxon>Asteroideae</taxon>
        <taxon>Heliantheae alliance</taxon>
        <taxon>Heliantheae</taxon>
        <taxon>Helianthus</taxon>
    </lineage>
</organism>
<proteinExistence type="inferred from homology"/>
<evidence type="ECO:0000256" key="4">
    <source>
        <dbReference type="ARBA" id="ARBA00022723"/>
    </source>
</evidence>
<dbReference type="Pfam" id="PF07847">
    <property type="entry name" value="PCO_ADO"/>
    <property type="match status" value="1"/>
</dbReference>